<evidence type="ECO:0000256" key="4">
    <source>
        <dbReference type="ARBA" id="ARBA00023136"/>
    </source>
</evidence>
<evidence type="ECO:0000256" key="3">
    <source>
        <dbReference type="ARBA" id="ARBA00022989"/>
    </source>
</evidence>
<dbReference type="PANTHER" id="PTHR47804:SF3">
    <property type="entry name" value="PROTEIN BRE4"/>
    <property type="match status" value="1"/>
</dbReference>
<feature type="transmembrane region" description="Helical" evidence="6">
    <location>
        <begin position="121"/>
        <end position="141"/>
    </location>
</feature>
<feature type="transmembrane region" description="Helical" evidence="6">
    <location>
        <begin position="176"/>
        <end position="195"/>
    </location>
</feature>
<dbReference type="AlphaFoldDB" id="A0A9W8HB91"/>
<protein>
    <submittedName>
        <fullName evidence="7">Uncharacterized protein</fullName>
    </submittedName>
</protein>
<comment type="caution">
    <text evidence="7">The sequence shown here is derived from an EMBL/GenBank/DDBJ whole genome shotgun (WGS) entry which is preliminary data.</text>
</comment>
<feature type="transmembrane region" description="Helical" evidence="6">
    <location>
        <begin position="796"/>
        <end position="816"/>
    </location>
</feature>
<feature type="region of interest" description="Disordered" evidence="5">
    <location>
        <begin position="588"/>
        <end position="662"/>
    </location>
</feature>
<keyword evidence="4 6" id="KW-0472">Membrane</keyword>
<evidence type="ECO:0000256" key="5">
    <source>
        <dbReference type="SAM" id="MobiDB-lite"/>
    </source>
</evidence>
<accession>A0A9W8HB91</accession>
<evidence type="ECO:0000256" key="6">
    <source>
        <dbReference type="SAM" id="Phobius"/>
    </source>
</evidence>
<dbReference type="Pfam" id="PF11744">
    <property type="entry name" value="ALMT"/>
    <property type="match status" value="1"/>
</dbReference>
<reference evidence="7" key="1">
    <citation type="submission" date="2022-07" db="EMBL/GenBank/DDBJ databases">
        <title>Phylogenomic reconstructions and comparative analyses of Kickxellomycotina fungi.</title>
        <authorList>
            <person name="Reynolds N.K."/>
            <person name="Stajich J.E."/>
            <person name="Barry K."/>
            <person name="Grigoriev I.V."/>
            <person name="Crous P."/>
            <person name="Smith M.E."/>
        </authorList>
    </citation>
    <scope>NUCLEOTIDE SEQUENCE</scope>
    <source>
        <strain evidence="7">BCRC 34489</strain>
    </source>
</reference>
<feature type="compositionally biased region" description="Low complexity" evidence="5">
    <location>
        <begin position="610"/>
        <end position="622"/>
    </location>
</feature>
<feature type="transmembrane region" description="Helical" evidence="6">
    <location>
        <begin position="87"/>
        <end position="109"/>
    </location>
</feature>
<evidence type="ECO:0000313" key="8">
    <source>
        <dbReference type="Proteomes" id="UP001140172"/>
    </source>
</evidence>
<dbReference type="GO" id="GO:0016020">
    <property type="term" value="C:membrane"/>
    <property type="evidence" value="ECO:0007669"/>
    <property type="project" value="UniProtKB-SubCell"/>
</dbReference>
<evidence type="ECO:0000256" key="1">
    <source>
        <dbReference type="ARBA" id="ARBA00004141"/>
    </source>
</evidence>
<feature type="transmembrane region" description="Helical" evidence="6">
    <location>
        <begin position="772"/>
        <end position="789"/>
    </location>
</feature>
<gene>
    <name evidence="7" type="ORF">GGI15_002729</name>
</gene>
<dbReference type="InterPro" id="IPR052430">
    <property type="entry name" value="IVT-Associated"/>
</dbReference>
<dbReference type="InterPro" id="IPR020966">
    <property type="entry name" value="ALMT"/>
</dbReference>
<feature type="compositionally biased region" description="Basic and acidic residues" evidence="5">
    <location>
        <begin position="594"/>
        <end position="603"/>
    </location>
</feature>
<feature type="transmembrane region" description="Helical" evidence="6">
    <location>
        <begin position="60"/>
        <end position="81"/>
    </location>
</feature>
<evidence type="ECO:0000256" key="2">
    <source>
        <dbReference type="ARBA" id="ARBA00022692"/>
    </source>
</evidence>
<keyword evidence="2 6" id="KW-0812">Transmembrane</keyword>
<feature type="transmembrane region" description="Helical" evidence="6">
    <location>
        <begin position="34"/>
        <end position="53"/>
    </location>
</feature>
<feature type="transmembrane region" description="Helical" evidence="6">
    <location>
        <begin position="723"/>
        <end position="742"/>
    </location>
</feature>
<keyword evidence="3 6" id="KW-1133">Transmembrane helix</keyword>
<organism evidence="7 8">
    <name type="scientific">Coemansia interrupta</name>
    <dbReference type="NCBI Taxonomy" id="1126814"/>
    <lineage>
        <taxon>Eukaryota</taxon>
        <taxon>Fungi</taxon>
        <taxon>Fungi incertae sedis</taxon>
        <taxon>Zoopagomycota</taxon>
        <taxon>Kickxellomycotina</taxon>
        <taxon>Kickxellomycetes</taxon>
        <taxon>Kickxellales</taxon>
        <taxon>Kickxellaceae</taxon>
        <taxon>Coemansia</taxon>
    </lineage>
</organism>
<dbReference type="GO" id="GO:0015743">
    <property type="term" value="P:malate transport"/>
    <property type="evidence" value="ECO:0007669"/>
    <property type="project" value="InterPro"/>
</dbReference>
<feature type="transmembrane region" description="Helical" evidence="6">
    <location>
        <begin position="694"/>
        <end position="711"/>
    </location>
</feature>
<feature type="compositionally biased region" description="Low complexity" evidence="5">
    <location>
        <begin position="635"/>
        <end position="662"/>
    </location>
</feature>
<name>A0A9W8HB91_9FUNG</name>
<sequence>MRWSLRGFICKAKDIKRWYGWTYTWLQQQRSQNYIKAVLSCTIASMLMFVEAFRVRIGTLYFQVLITTAMAHGGMTVGANLELQLQQIFICVLVSAYILVIEAIVYGLGQNPHVNHDVAAMLTRAVGLGIYCFMLAIVYSYTPRLSLPMKINTASALLALTSYPELFKYEVRPLPGIVYAQLVGAGISTCVNIFVMPSTSSRRLVGALRGLLKEMHECCVYFDQMVPALGLEALGRRLDSEKARERRVSLRRAAELFGRVVGGSRYETTIERFSQVDYHRIFLRANKLASVFGTMCLPFEIDERFHQHLDDPVMKMQHGTMTNPNSSMASLLSYKSERHANRSTPAFEETPLHMPEAGRTIAELAERHRRQEMSRQGVVSALLPVRAQIALHQQILDVLLERTERVERSSPTRSLFEMVLRAVKSYTRELPGDIGHSAHGQTQLDEVIPESLVRENPEIASALHDGIARMSLEQMAEAVSLHALKYEKEVTECIKVIAPYSSQEDARTHERHVVLLSFIGALRENAACMARMLMTLHRIDMRREDRVRIWFPKLSWNWLYRGRVDEDDEEEDSLGADAENWDLANAFGTDVDSLDGHSETGERRKSRMPSESPESSEFSSSESESELEINMQLQSRTGSSSSSSITSGSASSTRPAAQGQQEAEVGAIYKTIDHPLARTARVFLDWLGRPKTRYAIKFTVSMMAWAIWAFIHWSRRFFIRNNASWGLSCIAAVLGVTIGSTLRAGLSRVLGVTLSGAWGIVVWRSSNRGYRTILPCVLCILYFVASFYMSFFTRRLASVSPVMVISFASVLFSAYVDANRNEGTALGWKHVSVNIVAIVFAFFVSALFMPYKARTALRRRLAETLRLNSLITQSINHMHAARAEFPLVRRKEYRRAVAFVGRSRVLLAKCRQLVDPAEHEPSVHERFQTAAHTRLIDALELQLEWLLYSFFSHATPTENRQALAMTIRRAMAMREDIVGAKSAFNSMLASALYSRLRLPAYLPDIGTARHEFARRLHPLLHDTYTHSFEVTYLSRWHVGLWHVIGTQTDLVMSVRAIVGAETDRWPEEVGFMLDSLEMAPPGQVSKRLGHHGHEQQRQDASSRWFSRLPKYAA</sequence>
<feature type="transmembrane region" description="Helical" evidence="6">
    <location>
        <begin position="831"/>
        <end position="851"/>
    </location>
</feature>
<keyword evidence="8" id="KW-1185">Reference proteome</keyword>
<evidence type="ECO:0000313" key="7">
    <source>
        <dbReference type="EMBL" id="KAJ2783044.1"/>
    </source>
</evidence>
<comment type="subcellular location">
    <subcellularLocation>
        <location evidence="1">Membrane</location>
        <topology evidence="1">Multi-pass membrane protein</topology>
    </subcellularLocation>
</comment>
<dbReference type="OrthoDB" id="68611at2759"/>
<dbReference type="Proteomes" id="UP001140172">
    <property type="component" value="Unassembled WGS sequence"/>
</dbReference>
<dbReference type="PANTHER" id="PTHR47804">
    <property type="entry name" value="60S RIBOSOMAL PROTEIN L19"/>
    <property type="match status" value="1"/>
</dbReference>
<feature type="region of interest" description="Disordered" evidence="5">
    <location>
        <begin position="1083"/>
        <end position="1102"/>
    </location>
</feature>
<dbReference type="EMBL" id="JANBUM010000157">
    <property type="protein sequence ID" value="KAJ2783044.1"/>
    <property type="molecule type" value="Genomic_DNA"/>
</dbReference>
<proteinExistence type="predicted"/>